<keyword evidence="8" id="KW-0131">Cell cycle</keyword>
<dbReference type="GO" id="GO:0061733">
    <property type="term" value="F:protein-lysine-acetyltransferase activity"/>
    <property type="evidence" value="ECO:0007669"/>
    <property type="project" value="TreeGrafter"/>
</dbReference>
<dbReference type="GO" id="GO:0000785">
    <property type="term" value="C:chromatin"/>
    <property type="evidence" value="ECO:0007669"/>
    <property type="project" value="TreeGrafter"/>
</dbReference>
<evidence type="ECO:0000313" key="13">
    <source>
        <dbReference type="WBParaSite" id="ACAC_0000663601-mRNA-1"/>
    </source>
</evidence>
<keyword evidence="4" id="KW-0479">Metal-binding</keyword>
<dbReference type="PANTHER" id="PTHR45884:SF2">
    <property type="entry name" value="N-ACETYLTRANSFERASE ECO"/>
    <property type="match status" value="1"/>
</dbReference>
<accession>A0A0K0D963</accession>
<keyword evidence="12" id="KW-1185">Reference proteome</keyword>
<evidence type="ECO:0000313" key="12">
    <source>
        <dbReference type="Proteomes" id="UP000035642"/>
    </source>
</evidence>
<proteinExistence type="inferred from homology"/>
<dbReference type="GO" id="GO:0008270">
    <property type="term" value="F:zinc ion binding"/>
    <property type="evidence" value="ECO:0007669"/>
    <property type="project" value="UniProtKB-KW"/>
</dbReference>
<feature type="domain" description="N-acetyltransferase ESCO acetyl-transferase" evidence="11">
    <location>
        <begin position="161"/>
        <end position="220"/>
    </location>
</feature>
<evidence type="ECO:0000256" key="9">
    <source>
        <dbReference type="ARBA" id="ARBA00023315"/>
    </source>
</evidence>
<keyword evidence="9" id="KW-0012">Acyltransferase</keyword>
<evidence type="ECO:0000256" key="3">
    <source>
        <dbReference type="ARBA" id="ARBA00022679"/>
    </source>
</evidence>
<dbReference type="AlphaFoldDB" id="A0A0K0D963"/>
<evidence type="ECO:0000259" key="10">
    <source>
        <dbReference type="Pfam" id="PF13878"/>
    </source>
</evidence>
<evidence type="ECO:0000256" key="6">
    <source>
        <dbReference type="ARBA" id="ARBA00022833"/>
    </source>
</evidence>
<sequence length="239" mass="27870">MVFLGADVNGMEMQRQKRVTDFFSSSFTTKETPTNTRTPFFELETKPIVKKKLRLSIDENDLKQTILDFGQTCGGQYCKQCDMMYSVVSAAEVKLHEEHHNRFANISEVQISLYCLNLWLRKECHYLSKHGYIFRIRPDSKSSLRRRVEKVIELISDGDPIIGVNRLWTHPTARMKGIAREILDVARKWCFTGILVPKHRIAFSEPSDDGKRFAERYVKYVRICLVVIYIDKLLLMNLV</sequence>
<evidence type="ECO:0000256" key="2">
    <source>
        <dbReference type="ARBA" id="ARBA00005816"/>
    </source>
</evidence>
<dbReference type="InterPro" id="IPR028005">
    <property type="entry name" value="AcTrfase_ESCO_Znf_dom"/>
</dbReference>
<evidence type="ECO:0000256" key="7">
    <source>
        <dbReference type="ARBA" id="ARBA00023242"/>
    </source>
</evidence>
<dbReference type="Pfam" id="PF13878">
    <property type="entry name" value="zf-C2H2_3"/>
    <property type="match status" value="1"/>
</dbReference>
<dbReference type="PANTHER" id="PTHR45884">
    <property type="entry name" value="N-ACETYLTRANSFERASE ECO"/>
    <property type="match status" value="1"/>
</dbReference>
<organism evidence="12 13">
    <name type="scientific">Angiostrongylus cantonensis</name>
    <name type="common">Rat lungworm</name>
    <dbReference type="NCBI Taxonomy" id="6313"/>
    <lineage>
        <taxon>Eukaryota</taxon>
        <taxon>Metazoa</taxon>
        <taxon>Ecdysozoa</taxon>
        <taxon>Nematoda</taxon>
        <taxon>Chromadorea</taxon>
        <taxon>Rhabditida</taxon>
        <taxon>Rhabditina</taxon>
        <taxon>Rhabditomorpha</taxon>
        <taxon>Strongyloidea</taxon>
        <taxon>Metastrongylidae</taxon>
        <taxon>Angiostrongylus</taxon>
    </lineage>
</organism>
<dbReference type="GO" id="GO:0005634">
    <property type="term" value="C:nucleus"/>
    <property type="evidence" value="ECO:0007669"/>
    <property type="project" value="UniProtKB-SubCell"/>
</dbReference>
<dbReference type="Pfam" id="PF13880">
    <property type="entry name" value="Acetyltransf_13"/>
    <property type="match status" value="1"/>
</dbReference>
<keyword evidence="5" id="KW-0863">Zinc-finger</keyword>
<reference evidence="12" key="1">
    <citation type="submission" date="2012-09" db="EMBL/GenBank/DDBJ databases">
        <authorList>
            <person name="Martin A.A."/>
        </authorList>
    </citation>
    <scope>NUCLEOTIDE SEQUENCE</scope>
</reference>
<comment type="subcellular location">
    <subcellularLocation>
        <location evidence="1">Nucleus</location>
    </subcellularLocation>
</comment>
<evidence type="ECO:0000256" key="4">
    <source>
        <dbReference type="ARBA" id="ARBA00022723"/>
    </source>
</evidence>
<evidence type="ECO:0000256" key="5">
    <source>
        <dbReference type="ARBA" id="ARBA00022771"/>
    </source>
</evidence>
<evidence type="ECO:0000256" key="1">
    <source>
        <dbReference type="ARBA" id="ARBA00004123"/>
    </source>
</evidence>
<dbReference type="InterPro" id="IPR028009">
    <property type="entry name" value="ESCO_Acetyltransf_dom"/>
</dbReference>
<dbReference type="STRING" id="6313.A0A0K0D963"/>
<keyword evidence="6" id="KW-0862">Zinc</keyword>
<evidence type="ECO:0000259" key="11">
    <source>
        <dbReference type="Pfam" id="PF13880"/>
    </source>
</evidence>
<keyword evidence="3" id="KW-0808">Transferase</keyword>
<feature type="domain" description="N-acetyltransferase ESCO zinc-finger" evidence="10">
    <location>
        <begin position="64"/>
        <end position="102"/>
    </location>
</feature>
<keyword evidence="7" id="KW-0539">Nucleus</keyword>
<protein>
    <submittedName>
        <fullName evidence="13">N-acetyltransferase ESCO1</fullName>
    </submittedName>
</protein>
<name>A0A0K0D963_ANGCA</name>
<dbReference type="GO" id="GO:0007064">
    <property type="term" value="P:mitotic sister chromatid cohesion"/>
    <property type="evidence" value="ECO:0007669"/>
    <property type="project" value="TreeGrafter"/>
</dbReference>
<comment type="similarity">
    <text evidence="2">Belongs to the acetyltransferase family. ECO subfamily.</text>
</comment>
<reference evidence="13" key="2">
    <citation type="submission" date="2017-02" db="UniProtKB">
        <authorList>
            <consortium name="WormBaseParasite"/>
        </authorList>
    </citation>
    <scope>IDENTIFICATION</scope>
</reference>
<evidence type="ECO:0000256" key="8">
    <source>
        <dbReference type="ARBA" id="ARBA00023306"/>
    </source>
</evidence>
<dbReference type="WBParaSite" id="ACAC_0000663601-mRNA-1">
    <property type="protein sequence ID" value="ACAC_0000663601-mRNA-1"/>
    <property type="gene ID" value="ACAC_0000663601"/>
</dbReference>
<dbReference type="Proteomes" id="UP000035642">
    <property type="component" value="Unassembled WGS sequence"/>
</dbReference>